<reference evidence="15 16" key="1">
    <citation type="submission" date="2019-02" db="EMBL/GenBank/DDBJ databases">
        <authorList>
            <person name="Feng G."/>
        </authorList>
    </citation>
    <scope>NUCLEOTIDE SEQUENCE [LARGE SCALE GENOMIC DNA]</scope>
    <source>
        <strain evidence="15 16">CCTCC AB 2011146</strain>
    </source>
</reference>
<keyword evidence="4 10" id="KW-1134">Transmembrane beta strand</keyword>
<dbReference type="Gene3D" id="2.170.130.10">
    <property type="entry name" value="TonB-dependent receptor, plug domain"/>
    <property type="match status" value="1"/>
</dbReference>
<evidence type="ECO:0000256" key="10">
    <source>
        <dbReference type="PROSITE-ProRule" id="PRU01360"/>
    </source>
</evidence>
<keyword evidence="8 15" id="KW-0675">Receptor</keyword>
<keyword evidence="5 10" id="KW-0812">Transmembrane</keyword>
<keyword evidence="3 10" id="KW-0813">Transport</keyword>
<evidence type="ECO:0000313" key="16">
    <source>
        <dbReference type="Proteomes" id="UP000291572"/>
    </source>
</evidence>
<dbReference type="EMBL" id="SEOO01000058">
    <property type="protein sequence ID" value="RYM06474.1"/>
    <property type="molecule type" value="Genomic_DNA"/>
</dbReference>
<evidence type="ECO:0000256" key="7">
    <source>
        <dbReference type="ARBA" id="ARBA00023136"/>
    </source>
</evidence>
<dbReference type="InterPro" id="IPR010105">
    <property type="entry name" value="TonB_sidphr_rcpt"/>
</dbReference>
<organism evidence="15 16">
    <name type="scientific">Sphingobium cupriresistens</name>
    <dbReference type="NCBI Taxonomy" id="1132417"/>
    <lineage>
        <taxon>Bacteria</taxon>
        <taxon>Pseudomonadati</taxon>
        <taxon>Pseudomonadota</taxon>
        <taxon>Alphaproteobacteria</taxon>
        <taxon>Sphingomonadales</taxon>
        <taxon>Sphingomonadaceae</taxon>
        <taxon>Sphingobium</taxon>
    </lineage>
</organism>
<dbReference type="CDD" id="cd01347">
    <property type="entry name" value="ligand_gated_channel"/>
    <property type="match status" value="1"/>
</dbReference>
<evidence type="ECO:0000256" key="2">
    <source>
        <dbReference type="ARBA" id="ARBA00009810"/>
    </source>
</evidence>
<evidence type="ECO:0000256" key="11">
    <source>
        <dbReference type="RuleBase" id="RU003357"/>
    </source>
</evidence>
<proteinExistence type="inferred from homology"/>
<dbReference type="Gene3D" id="2.40.170.20">
    <property type="entry name" value="TonB-dependent receptor, beta-barrel domain"/>
    <property type="match status" value="1"/>
</dbReference>
<evidence type="ECO:0000313" key="15">
    <source>
        <dbReference type="EMBL" id="RYM06474.1"/>
    </source>
</evidence>
<evidence type="ECO:0000256" key="1">
    <source>
        <dbReference type="ARBA" id="ARBA00004571"/>
    </source>
</evidence>
<dbReference type="GO" id="GO:0015891">
    <property type="term" value="P:siderophore transport"/>
    <property type="evidence" value="ECO:0007669"/>
    <property type="project" value="InterPro"/>
</dbReference>
<comment type="similarity">
    <text evidence="2 10 11">Belongs to the TonB-dependent receptor family.</text>
</comment>
<evidence type="ECO:0000256" key="12">
    <source>
        <dbReference type="SAM" id="SignalP"/>
    </source>
</evidence>
<keyword evidence="9 10" id="KW-0998">Cell outer membrane</keyword>
<evidence type="ECO:0000259" key="14">
    <source>
        <dbReference type="Pfam" id="PF07715"/>
    </source>
</evidence>
<accession>A0A8G2DUZ6</accession>
<keyword evidence="12" id="KW-0732">Signal</keyword>
<evidence type="ECO:0000256" key="5">
    <source>
        <dbReference type="ARBA" id="ARBA00022692"/>
    </source>
</evidence>
<evidence type="ECO:0000259" key="13">
    <source>
        <dbReference type="Pfam" id="PF00593"/>
    </source>
</evidence>
<sequence length="712" mass="76858">MTAMAGFAVILFPFGAAAEDETQAPSILVTGHLERTTLAQPNATGSRLGLTPLETPASITTLEGDIVRARGDQSIADAVSRAPGISNAANLGNGNTALAARGFSGQGSVLQLVDGVRLFPAAGTITFPTDPWMVEQIDILSGPASVLYGQGALGGAVNVINRKPNEDRTVVDGELGYGSQRSFHAALGVGGPANDQLSYRVDGSYRRSDGFVDRGQSRSLALSGTLRWKPVDTLAVTARHDYGDQRPMEYFGTPLIDGKLDSRNLRRNYNVTDGKVHFRDNRTTLQIDWQPSEAIMFSNQSYRLTSKRFWRNLESYCWVASDGNCPNGYNGTPGTPGSIYRTDNIGIIHDQVQWGDQGSVTFHSPLADAISNDLVAGFDVNSVHLTYSHDFGSDPQISQVDPFTFNPGLFFDTQGIAPRYRTRTREYAFFAEDRLKLGESVSLVAGVRYEHNRVRRWTIGTGGGETLALTKTLANTTWRIGAVYHPRSDLSLYAQYSTGVDPLGTLTTYSGGQVRFSHATGDQVEIGTKAQFFDGRGSATLAAYRIVKKGLLVQRTLASPIEQVGQRSAKGIEAAFSLELPAGFGIDANGTILDARFDDFASAGAVYSGNTPPNIPETAANLWLRWDVTGSLQLRGGLRHVGASWSDNGNAFRIPGYTTIDASASYALAQSIALDVRIFNLTDKAYAVTSYNDQQWIVGRPGSVDVTIRAAF</sequence>
<feature type="signal peptide" evidence="12">
    <location>
        <begin position="1"/>
        <end position="18"/>
    </location>
</feature>
<dbReference type="PANTHER" id="PTHR32552">
    <property type="entry name" value="FERRICHROME IRON RECEPTOR-RELATED"/>
    <property type="match status" value="1"/>
</dbReference>
<keyword evidence="7 10" id="KW-0472">Membrane</keyword>
<comment type="caution">
    <text evidence="15">The sequence shown here is derived from an EMBL/GenBank/DDBJ whole genome shotgun (WGS) entry which is preliminary data.</text>
</comment>
<dbReference type="InterPro" id="IPR039426">
    <property type="entry name" value="TonB-dep_rcpt-like"/>
</dbReference>
<dbReference type="InterPro" id="IPR012910">
    <property type="entry name" value="Plug_dom"/>
</dbReference>
<dbReference type="PROSITE" id="PS52016">
    <property type="entry name" value="TONB_DEPENDENT_REC_3"/>
    <property type="match status" value="1"/>
</dbReference>
<dbReference type="PANTHER" id="PTHR32552:SF84">
    <property type="entry name" value="TONB-DEPENDENT RECEPTOR-RELATED"/>
    <property type="match status" value="1"/>
</dbReference>
<protein>
    <submittedName>
        <fullName evidence="15">TonB-dependent receptor</fullName>
    </submittedName>
</protein>
<comment type="subcellular location">
    <subcellularLocation>
        <location evidence="1 10">Cell outer membrane</location>
        <topology evidence="1 10">Multi-pass membrane protein</topology>
    </subcellularLocation>
</comment>
<dbReference type="Pfam" id="PF00593">
    <property type="entry name" value="TonB_dep_Rec_b-barrel"/>
    <property type="match status" value="1"/>
</dbReference>
<evidence type="ECO:0000256" key="6">
    <source>
        <dbReference type="ARBA" id="ARBA00023077"/>
    </source>
</evidence>
<keyword evidence="6 11" id="KW-0798">TonB box</keyword>
<dbReference type="GO" id="GO:0038023">
    <property type="term" value="F:signaling receptor activity"/>
    <property type="evidence" value="ECO:0007669"/>
    <property type="project" value="InterPro"/>
</dbReference>
<evidence type="ECO:0000256" key="8">
    <source>
        <dbReference type="ARBA" id="ARBA00023170"/>
    </source>
</evidence>
<evidence type="ECO:0000256" key="9">
    <source>
        <dbReference type="ARBA" id="ARBA00023237"/>
    </source>
</evidence>
<feature type="domain" description="TonB-dependent receptor-like beta-barrel" evidence="13">
    <location>
        <begin position="237"/>
        <end position="681"/>
    </location>
</feature>
<feature type="chain" id="PRO_5034603564" evidence="12">
    <location>
        <begin position="19"/>
        <end position="712"/>
    </location>
</feature>
<dbReference type="OrthoDB" id="9760333at2"/>
<dbReference type="GO" id="GO:0015344">
    <property type="term" value="F:siderophore uptake transmembrane transporter activity"/>
    <property type="evidence" value="ECO:0007669"/>
    <property type="project" value="TreeGrafter"/>
</dbReference>
<evidence type="ECO:0000256" key="3">
    <source>
        <dbReference type="ARBA" id="ARBA00022448"/>
    </source>
</evidence>
<dbReference type="Pfam" id="PF07715">
    <property type="entry name" value="Plug"/>
    <property type="match status" value="1"/>
</dbReference>
<dbReference type="InterPro" id="IPR036942">
    <property type="entry name" value="Beta-barrel_TonB_sf"/>
</dbReference>
<name>A0A8G2DUZ6_9SPHN</name>
<dbReference type="NCBIfam" id="TIGR01783">
    <property type="entry name" value="TonB-siderophor"/>
    <property type="match status" value="1"/>
</dbReference>
<dbReference type="SUPFAM" id="SSF56935">
    <property type="entry name" value="Porins"/>
    <property type="match status" value="1"/>
</dbReference>
<feature type="domain" description="TonB-dependent receptor plug" evidence="14">
    <location>
        <begin position="53"/>
        <end position="156"/>
    </location>
</feature>
<evidence type="ECO:0000256" key="4">
    <source>
        <dbReference type="ARBA" id="ARBA00022452"/>
    </source>
</evidence>
<dbReference type="InterPro" id="IPR037066">
    <property type="entry name" value="Plug_dom_sf"/>
</dbReference>
<dbReference type="InterPro" id="IPR000531">
    <property type="entry name" value="Beta-barrel_TonB"/>
</dbReference>
<gene>
    <name evidence="15" type="ORF">EWH12_20090</name>
</gene>
<dbReference type="Proteomes" id="UP000291572">
    <property type="component" value="Unassembled WGS sequence"/>
</dbReference>
<dbReference type="GO" id="GO:0009279">
    <property type="term" value="C:cell outer membrane"/>
    <property type="evidence" value="ECO:0007669"/>
    <property type="project" value="UniProtKB-SubCell"/>
</dbReference>
<dbReference type="AlphaFoldDB" id="A0A8G2DUZ6"/>